<sequence length="305" mass="35632">MQEDKIKLIYIASNGRSGSTLLDLLLGCHPKIWTLGEFQILPWEIMTPRQTCGCGLNVKECPFWCNIVQKFDDQLTEGSIHKFRESHGQGKVLRNSELFRILMSQKSFLSHTNGFEGYGRENARVMNEIKRKVQDKKPVEYLVDASKDPYRLYWLAMSGYFSIYAIHLTKDPRAFVYSMIKNNSSDTRKTVRMSLRYEVENRIIDLVCKKAPLKESMHIRYEDLASHPQDTMKAVYQKFGIDFSDYDPDNFRQAENHAISGNQMRHRTDEISLDEKWRRNMPKSTQKIVQTITALAGRRYGYYKA</sequence>
<dbReference type="GO" id="GO:0006790">
    <property type="term" value="P:sulfur compound metabolic process"/>
    <property type="evidence" value="ECO:0007669"/>
    <property type="project" value="TreeGrafter"/>
</dbReference>
<evidence type="ECO:0008006" key="3">
    <source>
        <dbReference type="Google" id="ProtNLM"/>
    </source>
</evidence>
<dbReference type="InterPro" id="IPR027417">
    <property type="entry name" value="P-loop_NTPase"/>
</dbReference>
<dbReference type="SUPFAM" id="SSF52540">
    <property type="entry name" value="P-loop containing nucleoside triphosphate hydrolases"/>
    <property type="match status" value="1"/>
</dbReference>
<name>C8X057_DESRD</name>
<dbReference type="Gene3D" id="3.40.50.300">
    <property type="entry name" value="P-loop containing nucleotide triphosphate hydrolases"/>
    <property type="match status" value="1"/>
</dbReference>
<accession>C8X057</accession>
<keyword evidence="2" id="KW-1185">Reference proteome</keyword>
<dbReference type="GO" id="GO:0001517">
    <property type="term" value="F:N-acetylglucosamine 6-O-sulfotransferase activity"/>
    <property type="evidence" value="ECO:0007669"/>
    <property type="project" value="TreeGrafter"/>
</dbReference>
<organism evidence="1 2">
    <name type="scientific">Desulfohalobium retbaense (strain ATCC 49708 / DSM 5692 / JCM 16813 / HR100)</name>
    <dbReference type="NCBI Taxonomy" id="485915"/>
    <lineage>
        <taxon>Bacteria</taxon>
        <taxon>Pseudomonadati</taxon>
        <taxon>Thermodesulfobacteriota</taxon>
        <taxon>Desulfovibrionia</taxon>
        <taxon>Desulfovibrionales</taxon>
        <taxon>Desulfohalobiaceae</taxon>
        <taxon>Desulfohalobium</taxon>
    </lineage>
</organism>
<reference evidence="1 2" key="2">
    <citation type="journal article" date="2010" name="Stand. Genomic Sci.">
        <title>Complete genome sequence of Desulfohalobium retbaense type strain (HR(100)).</title>
        <authorList>
            <person name="Spring S."/>
            <person name="Nolan M."/>
            <person name="Lapidus A."/>
            <person name="Glavina Del Rio T."/>
            <person name="Copeland A."/>
            <person name="Tice H."/>
            <person name="Cheng J.F."/>
            <person name="Lucas S."/>
            <person name="Land M."/>
            <person name="Chen F."/>
            <person name="Bruce D."/>
            <person name="Goodwin L."/>
            <person name="Pitluck S."/>
            <person name="Ivanova N."/>
            <person name="Mavromatis K."/>
            <person name="Mikhailova N."/>
            <person name="Pati A."/>
            <person name="Chen A."/>
            <person name="Palaniappan K."/>
            <person name="Hauser L."/>
            <person name="Chang Y.J."/>
            <person name="Jeffries C.D."/>
            <person name="Munk C."/>
            <person name="Kiss H."/>
            <person name="Chain P."/>
            <person name="Han C."/>
            <person name="Brettin T."/>
            <person name="Detter J.C."/>
            <person name="Schuler E."/>
            <person name="Goker M."/>
            <person name="Rohde M."/>
            <person name="Bristow J."/>
            <person name="Eisen J.A."/>
            <person name="Markowitz V."/>
            <person name="Hugenholtz P."/>
            <person name="Kyrpides N.C."/>
            <person name="Klenk H.P."/>
        </authorList>
    </citation>
    <scope>NUCLEOTIDE SEQUENCE [LARGE SCALE GENOMIC DNA]</scope>
    <source>
        <strain evidence="1 2">DSM 5692</strain>
    </source>
</reference>
<dbReference type="OrthoDB" id="5432096at2"/>
<gene>
    <name evidence="1" type="ordered locus">Dret_0381</name>
</gene>
<proteinExistence type="predicted"/>
<dbReference type="InterPro" id="IPR051135">
    <property type="entry name" value="Gal/GlcNAc/GalNAc_ST"/>
</dbReference>
<dbReference type="KEGG" id="drt:Dret_0381"/>
<protein>
    <recommendedName>
        <fullName evidence="3">Sulfotransferase</fullName>
    </recommendedName>
</protein>
<dbReference type="PANTHER" id="PTHR10704:SF44">
    <property type="entry name" value="LD35051P-RELATED"/>
    <property type="match status" value="1"/>
</dbReference>
<evidence type="ECO:0000313" key="1">
    <source>
        <dbReference type="EMBL" id="ACV67682.1"/>
    </source>
</evidence>
<dbReference type="RefSeq" id="WP_015750841.1">
    <property type="nucleotide sequence ID" value="NC_013223.1"/>
</dbReference>
<dbReference type="AlphaFoldDB" id="C8X057"/>
<dbReference type="Proteomes" id="UP000001052">
    <property type="component" value="Chromosome"/>
</dbReference>
<dbReference type="PANTHER" id="PTHR10704">
    <property type="entry name" value="CARBOHYDRATE SULFOTRANSFERASE"/>
    <property type="match status" value="1"/>
</dbReference>
<dbReference type="Pfam" id="PF13469">
    <property type="entry name" value="Sulfotransfer_3"/>
    <property type="match status" value="1"/>
</dbReference>
<dbReference type="GO" id="GO:0006044">
    <property type="term" value="P:N-acetylglucosamine metabolic process"/>
    <property type="evidence" value="ECO:0007669"/>
    <property type="project" value="TreeGrafter"/>
</dbReference>
<dbReference type="STRING" id="485915.Dret_0381"/>
<reference evidence="2" key="1">
    <citation type="submission" date="2009-09" db="EMBL/GenBank/DDBJ databases">
        <title>The complete chromosome of Desulfohalobium retbaense DSM 5692.</title>
        <authorList>
            <consortium name="US DOE Joint Genome Institute (JGI-PGF)"/>
            <person name="Lucas S."/>
            <person name="Copeland A."/>
            <person name="Lapidus A."/>
            <person name="Glavina del Rio T."/>
            <person name="Dalin E."/>
            <person name="Tice H."/>
            <person name="Bruce D."/>
            <person name="Goodwin L."/>
            <person name="Pitluck S."/>
            <person name="Kyrpides N."/>
            <person name="Mavromatis K."/>
            <person name="Ivanova N."/>
            <person name="Mikhailova N."/>
            <person name="Munk A.C."/>
            <person name="Brettin T."/>
            <person name="Detter J.C."/>
            <person name="Han C."/>
            <person name="Tapia R."/>
            <person name="Larimer F."/>
            <person name="Land M."/>
            <person name="Hauser L."/>
            <person name="Markowitz V."/>
            <person name="Cheng J.-F."/>
            <person name="Hugenholtz P."/>
            <person name="Woyke T."/>
            <person name="Wu D."/>
            <person name="Spring S."/>
            <person name="Klenk H.-P."/>
            <person name="Eisen J.A."/>
        </authorList>
    </citation>
    <scope>NUCLEOTIDE SEQUENCE [LARGE SCALE GENOMIC DNA]</scope>
    <source>
        <strain evidence="2">DSM 5692</strain>
    </source>
</reference>
<evidence type="ECO:0000313" key="2">
    <source>
        <dbReference type="Proteomes" id="UP000001052"/>
    </source>
</evidence>
<dbReference type="eggNOG" id="COG4424">
    <property type="taxonomic scope" value="Bacteria"/>
</dbReference>
<dbReference type="HOGENOM" id="CLU_064720_0_0_7"/>
<dbReference type="EMBL" id="CP001734">
    <property type="protein sequence ID" value="ACV67682.1"/>
    <property type="molecule type" value="Genomic_DNA"/>
</dbReference>